<keyword evidence="2" id="KW-1133">Transmembrane helix</keyword>
<feature type="region of interest" description="Disordered" evidence="1">
    <location>
        <begin position="1"/>
        <end position="31"/>
    </location>
</feature>
<dbReference type="InterPro" id="IPR008523">
    <property type="entry name" value="DUF805"/>
</dbReference>
<evidence type="ECO:0000313" key="3">
    <source>
        <dbReference type="EMBL" id="BDA65429.1"/>
    </source>
</evidence>
<organism evidence="3 4">
    <name type="scientific">Actinomyces capricornis</name>
    <dbReference type="NCBI Taxonomy" id="2755559"/>
    <lineage>
        <taxon>Bacteria</taxon>
        <taxon>Bacillati</taxon>
        <taxon>Actinomycetota</taxon>
        <taxon>Actinomycetes</taxon>
        <taxon>Actinomycetales</taxon>
        <taxon>Actinomycetaceae</taxon>
        <taxon>Actinomyces</taxon>
    </lineage>
</organism>
<dbReference type="Pfam" id="PF05656">
    <property type="entry name" value="DUF805"/>
    <property type="match status" value="1"/>
</dbReference>
<protein>
    <recommendedName>
        <fullName evidence="5">DUF805 domain-containing protein</fullName>
    </recommendedName>
</protein>
<sequence>MSYGNTPDPYGAQPQQGYPQQPGGFPGQPGGMPGGYGAGGYQFGAPALSPEVAPLPGASIGDAIKRFFQRYAQFRGYASQSEYWWVQLFLVILQVIGYIMVIAPLMAAAVATSEDPTVAESSAAALGAGTVVLALIFFVVFLALIIPSLSLSVRRLHDAGYSGWMVLLMFVPYAGAIAPIVFGLLPSKPENYRPEWS</sequence>
<keyword evidence="2" id="KW-0472">Membrane</keyword>
<feature type="transmembrane region" description="Helical" evidence="2">
    <location>
        <begin position="161"/>
        <end position="185"/>
    </location>
</feature>
<dbReference type="PANTHER" id="PTHR34980:SF2">
    <property type="entry name" value="INNER MEMBRANE PROTEIN YHAH-RELATED"/>
    <property type="match status" value="1"/>
</dbReference>
<gene>
    <name evidence="3" type="ORF">MANAM107_22630</name>
</gene>
<evidence type="ECO:0000256" key="2">
    <source>
        <dbReference type="SAM" id="Phobius"/>
    </source>
</evidence>
<feature type="compositionally biased region" description="Low complexity" evidence="1">
    <location>
        <begin position="9"/>
        <end position="23"/>
    </location>
</feature>
<feature type="transmembrane region" description="Helical" evidence="2">
    <location>
        <begin position="84"/>
        <end position="111"/>
    </location>
</feature>
<dbReference type="RefSeq" id="WP_223908464.1">
    <property type="nucleotide sequence ID" value="NZ_AP025017.1"/>
</dbReference>
<accession>A0ABN6K6Y2</accession>
<reference evidence="3 4" key="1">
    <citation type="submission" date="2021-08" db="EMBL/GenBank/DDBJ databases">
        <title>Whole genome sequence of novel Actinomyces species strain MAS-1.</title>
        <authorList>
            <person name="Saito M."/>
            <person name="Kuwahara N."/>
            <person name="Takizawa T."/>
            <person name="Gotouda H."/>
            <person name="Ochiai T."/>
        </authorList>
    </citation>
    <scope>NUCLEOTIDE SEQUENCE [LARGE SCALE GENOMIC DNA]</scope>
    <source>
        <strain evidence="3 4">MAS-1</strain>
    </source>
</reference>
<feature type="transmembrane region" description="Helical" evidence="2">
    <location>
        <begin position="123"/>
        <end position="149"/>
    </location>
</feature>
<proteinExistence type="predicted"/>
<keyword evidence="2" id="KW-0812">Transmembrane</keyword>
<dbReference type="Proteomes" id="UP000824496">
    <property type="component" value="Chromosome"/>
</dbReference>
<evidence type="ECO:0008006" key="5">
    <source>
        <dbReference type="Google" id="ProtNLM"/>
    </source>
</evidence>
<dbReference type="PANTHER" id="PTHR34980">
    <property type="entry name" value="INNER MEMBRANE PROTEIN-RELATED-RELATED"/>
    <property type="match status" value="1"/>
</dbReference>
<evidence type="ECO:0000313" key="4">
    <source>
        <dbReference type="Proteomes" id="UP000824496"/>
    </source>
</evidence>
<keyword evidence="4" id="KW-1185">Reference proteome</keyword>
<name>A0ABN6K6Y2_9ACTO</name>
<dbReference type="EMBL" id="AP025017">
    <property type="protein sequence ID" value="BDA65429.1"/>
    <property type="molecule type" value="Genomic_DNA"/>
</dbReference>
<evidence type="ECO:0000256" key="1">
    <source>
        <dbReference type="SAM" id="MobiDB-lite"/>
    </source>
</evidence>